<evidence type="ECO:0000313" key="2">
    <source>
        <dbReference type="Proteomes" id="UP000838756"/>
    </source>
</evidence>
<accession>A0A8S4QWZ2</accession>
<dbReference type="Proteomes" id="UP000838756">
    <property type="component" value="Unassembled WGS sequence"/>
</dbReference>
<proteinExistence type="predicted"/>
<name>A0A8S4QWZ2_9NEOP</name>
<organism evidence="1 2">
    <name type="scientific">Pararge aegeria aegeria</name>
    <dbReference type="NCBI Taxonomy" id="348720"/>
    <lineage>
        <taxon>Eukaryota</taxon>
        <taxon>Metazoa</taxon>
        <taxon>Ecdysozoa</taxon>
        <taxon>Arthropoda</taxon>
        <taxon>Hexapoda</taxon>
        <taxon>Insecta</taxon>
        <taxon>Pterygota</taxon>
        <taxon>Neoptera</taxon>
        <taxon>Endopterygota</taxon>
        <taxon>Lepidoptera</taxon>
        <taxon>Glossata</taxon>
        <taxon>Ditrysia</taxon>
        <taxon>Papilionoidea</taxon>
        <taxon>Nymphalidae</taxon>
        <taxon>Satyrinae</taxon>
        <taxon>Satyrini</taxon>
        <taxon>Parargina</taxon>
        <taxon>Pararge</taxon>
    </lineage>
</organism>
<reference evidence="1" key="1">
    <citation type="submission" date="2022-03" db="EMBL/GenBank/DDBJ databases">
        <authorList>
            <person name="Lindestad O."/>
        </authorList>
    </citation>
    <scope>NUCLEOTIDE SEQUENCE</scope>
</reference>
<gene>
    <name evidence="1" type="primary">jg4131</name>
    <name evidence="1" type="ORF">PAEG_LOCUS6592</name>
</gene>
<evidence type="ECO:0000313" key="1">
    <source>
        <dbReference type="EMBL" id="CAH2220433.1"/>
    </source>
</evidence>
<dbReference type="OrthoDB" id="415068at2759"/>
<dbReference type="AlphaFoldDB" id="A0A8S4QWZ2"/>
<protein>
    <submittedName>
        <fullName evidence="1">Jg4131 protein</fullName>
    </submittedName>
</protein>
<sequence length="118" mass="13677">MDKWRITASPAALHITFTLRTGDCPPVKLGNDELAHTRCVRYLGLHLDRKLTWKNRIQTKRVELNLKYRGLYWLLARNSKLSTQTTPNIQNSTKTHMDLRITLWGFGCDSNIKINPKS</sequence>
<comment type="caution">
    <text evidence="1">The sequence shown here is derived from an EMBL/GenBank/DDBJ whole genome shotgun (WGS) entry which is preliminary data.</text>
</comment>
<dbReference type="EMBL" id="CAKXAJ010020116">
    <property type="protein sequence ID" value="CAH2220433.1"/>
    <property type="molecule type" value="Genomic_DNA"/>
</dbReference>
<keyword evidence="2" id="KW-1185">Reference proteome</keyword>